<evidence type="ECO:0000313" key="2">
    <source>
        <dbReference type="EMBL" id="KUF18130.1"/>
    </source>
</evidence>
<dbReference type="PANTHER" id="PTHR43792">
    <property type="entry name" value="GNAT FAMILY, PUTATIVE (AFU_ORTHOLOGUE AFUA_3G00765)-RELATED-RELATED"/>
    <property type="match status" value="1"/>
</dbReference>
<dbReference type="Gene3D" id="3.40.630.30">
    <property type="match status" value="1"/>
</dbReference>
<dbReference type="InterPro" id="IPR051531">
    <property type="entry name" value="N-acetyltransferase"/>
</dbReference>
<sequence length="178" mass="19155">MLLRPWSDGDAEALIDVYRDPVLRRWTRVPVEGPADAARWLAARHEGWVTGKYLSFAAVEEPPHGKGGEASRIVATVALKGPLTSTGVGEVGYWTAAGARGRGVASRALGALTDWAFVTFGGGGLHWLHLLHQVDNAASCRVAEKAGYELNAVLPVRPPFPVPGHLHVRRRVTPSDAR</sequence>
<dbReference type="SUPFAM" id="SSF55729">
    <property type="entry name" value="Acyl-CoA N-acyltransferases (Nat)"/>
    <property type="match status" value="1"/>
</dbReference>
<keyword evidence="3" id="KW-1185">Reference proteome</keyword>
<accession>A0A0W7X5Z8</accession>
<comment type="caution">
    <text evidence="2">The sequence shown here is derived from an EMBL/GenBank/DDBJ whole genome shotgun (WGS) entry which is preliminary data.</text>
</comment>
<gene>
    <name evidence="2" type="ORF">AT728_20130</name>
</gene>
<dbReference type="Pfam" id="PF13302">
    <property type="entry name" value="Acetyltransf_3"/>
    <property type="match status" value="1"/>
</dbReference>
<dbReference type="AlphaFoldDB" id="A0A0W7X5Z8"/>
<protein>
    <recommendedName>
        <fullName evidence="1">N-acetyltransferase domain-containing protein</fullName>
    </recommendedName>
</protein>
<dbReference type="InterPro" id="IPR000182">
    <property type="entry name" value="GNAT_dom"/>
</dbReference>
<dbReference type="Proteomes" id="UP000054804">
    <property type="component" value="Unassembled WGS sequence"/>
</dbReference>
<dbReference type="GO" id="GO:0016747">
    <property type="term" value="F:acyltransferase activity, transferring groups other than amino-acyl groups"/>
    <property type="evidence" value="ECO:0007669"/>
    <property type="project" value="InterPro"/>
</dbReference>
<reference evidence="2 3" key="1">
    <citation type="submission" date="2015-12" db="EMBL/GenBank/DDBJ databases">
        <title>Draft genome sequence of Streptomyces silvensis ATCC 53525, a producer of novel hormone antagonists.</title>
        <authorList>
            <person name="Johnston C.W."/>
            <person name="Li Y."/>
            <person name="Magarvey N.A."/>
        </authorList>
    </citation>
    <scope>NUCLEOTIDE SEQUENCE [LARGE SCALE GENOMIC DNA]</scope>
    <source>
        <strain evidence="2 3">ATCC 53525</strain>
    </source>
</reference>
<dbReference type="PROSITE" id="PS51186">
    <property type="entry name" value="GNAT"/>
    <property type="match status" value="1"/>
</dbReference>
<evidence type="ECO:0000313" key="3">
    <source>
        <dbReference type="Proteomes" id="UP000054804"/>
    </source>
</evidence>
<dbReference type="EMBL" id="LOCL01000032">
    <property type="protein sequence ID" value="KUF18130.1"/>
    <property type="molecule type" value="Genomic_DNA"/>
</dbReference>
<feature type="domain" description="N-acetyltransferase" evidence="1">
    <location>
        <begin position="1"/>
        <end position="173"/>
    </location>
</feature>
<proteinExistence type="predicted"/>
<evidence type="ECO:0000259" key="1">
    <source>
        <dbReference type="PROSITE" id="PS51186"/>
    </source>
</evidence>
<name>A0A0W7X5Z8_9ACTN</name>
<dbReference type="STRING" id="1765722.AT728_20130"/>
<organism evidence="2 3">
    <name type="scientific">Streptomyces silvensis</name>
    <dbReference type="NCBI Taxonomy" id="1765722"/>
    <lineage>
        <taxon>Bacteria</taxon>
        <taxon>Bacillati</taxon>
        <taxon>Actinomycetota</taxon>
        <taxon>Actinomycetes</taxon>
        <taxon>Kitasatosporales</taxon>
        <taxon>Streptomycetaceae</taxon>
        <taxon>Streptomyces</taxon>
    </lineage>
</organism>
<dbReference type="InterPro" id="IPR016181">
    <property type="entry name" value="Acyl_CoA_acyltransferase"/>
</dbReference>